<name>A0A8I2YEM9_9AGAM</name>
<dbReference type="AlphaFoldDB" id="A0A8I2YEM9"/>
<keyword evidence="2" id="KW-1185">Reference proteome</keyword>
<gene>
    <name evidence="1" type="ORF">JVT61DRAFT_11314</name>
</gene>
<dbReference type="OrthoDB" id="2602575at2759"/>
<sequence length="190" mass="21642">MSYTSTSRGVVLHATRAGTGQHQAHAADSPIHPAAIAQRHATIFLSPPQESIEAITFYAHGWPGVRVKDILKNTVVVDSPNDPIFEERGWRATIVHLEWPGYDPAIYRDLMHQRIDVRPNGGYMSRQDFATRICFRFLDFHKHVSKHLIAPGWEKWALTSGLEGIRVRDVVLLSAHYYTSVWVPEFYVIQ</sequence>
<reference evidence="1" key="1">
    <citation type="submission" date="2021-03" db="EMBL/GenBank/DDBJ databases">
        <title>Evolutionary innovations through gain and loss of genes in the ectomycorrhizal Boletales.</title>
        <authorList>
            <person name="Wu G."/>
            <person name="Miyauchi S."/>
            <person name="Morin E."/>
            <person name="Yang Z.-L."/>
            <person name="Xu J."/>
            <person name="Martin F.M."/>
        </authorList>
    </citation>
    <scope>NUCLEOTIDE SEQUENCE</scope>
    <source>
        <strain evidence="1">BR01</strain>
    </source>
</reference>
<accession>A0A8I2YEM9</accession>
<evidence type="ECO:0000313" key="2">
    <source>
        <dbReference type="Proteomes" id="UP000683000"/>
    </source>
</evidence>
<dbReference type="EMBL" id="JAGFBS010000048">
    <property type="protein sequence ID" value="KAG6370530.1"/>
    <property type="molecule type" value="Genomic_DNA"/>
</dbReference>
<organism evidence="1 2">
    <name type="scientific">Boletus reticuloceps</name>
    <dbReference type="NCBI Taxonomy" id="495285"/>
    <lineage>
        <taxon>Eukaryota</taxon>
        <taxon>Fungi</taxon>
        <taxon>Dikarya</taxon>
        <taxon>Basidiomycota</taxon>
        <taxon>Agaricomycotina</taxon>
        <taxon>Agaricomycetes</taxon>
        <taxon>Agaricomycetidae</taxon>
        <taxon>Boletales</taxon>
        <taxon>Boletineae</taxon>
        <taxon>Boletaceae</taxon>
        <taxon>Boletoideae</taxon>
        <taxon>Boletus</taxon>
    </lineage>
</organism>
<proteinExistence type="predicted"/>
<protein>
    <submittedName>
        <fullName evidence="1">Uncharacterized protein</fullName>
    </submittedName>
</protein>
<dbReference type="Proteomes" id="UP000683000">
    <property type="component" value="Unassembled WGS sequence"/>
</dbReference>
<comment type="caution">
    <text evidence="1">The sequence shown here is derived from an EMBL/GenBank/DDBJ whole genome shotgun (WGS) entry which is preliminary data.</text>
</comment>
<evidence type="ECO:0000313" key="1">
    <source>
        <dbReference type="EMBL" id="KAG6370530.1"/>
    </source>
</evidence>